<dbReference type="Proteomes" id="UP000001699">
    <property type="component" value="Unassembled WGS sequence"/>
</dbReference>
<dbReference type="AlphaFoldDB" id="B0XTC3"/>
<proteinExistence type="predicted"/>
<accession>B0XTC3</accession>
<dbReference type="HOGENOM" id="CLU_1094061_0_0_1"/>
<gene>
    <name evidence="2" type="ORF">AFUB_028920</name>
</gene>
<sequence>MRQEKQDKSSIPYAWYWHGKPLRTGLAQGEKIRPVCTGSHILQTSDHGTADRACCSSNIPDKQSYPCGHGHGNNAENHHWIPESPQQNPNSCSSGVQQPRPCGSEGQQGEIPSCSAPTFTCQGCARDTSRPEPCSLDRYCTCTAESTCLPGYPYGQSYPASRCRFYPHPKPDISGSDSPRPRSHYPSAPVKCQQSFTRFESCDRFDCCEDTFFSKCEYSTEESMRTDHDYDADFETRSYHRRRPWVNRQVHRKF</sequence>
<organism evidence="2 3">
    <name type="scientific">Aspergillus fumigatus (strain CBS 144.89 / FGSC A1163 / CEA10)</name>
    <name type="common">Neosartorya fumigata</name>
    <dbReference type="NCBI Taxonomy" id="451804"/>
    <lineage>
        <taxon>Eukaryota</taxon>
        <taxon>Fungi</taxon>
        <taxon>Dikarya</taxon>
        <taxon>Ascomycota</taxon>
        <taxon>Pezizomycotina</taxon>
        <taxon>Eurotiomycetes</taxon>
        <taxon>Eurotiomycetidae</taxon>
        <taxon>Eurotiales</taxon>
        <taxon>Aspergillaceae</taxon>
        <taxon>Aspergillus</taxon>
        <taxon>Aspergillus subgen. Fumigati</taxon>
    </lineage>
</organism>
<protein>
    <submittedName>
        <fullName evidence="2">Uncharacterized protein</fullName>
    </submittedName>
</protein>
<dbReference type="OrthoDB" id="4360387at2759"/>
<keyword evidence="3" id="KW-1185">Reference proteome</keyword>
<dbReference type="VEuPathDB" id="FungiDB:AFUB_028920"/>
<name>B0XTC3_ASPFC</name>
<feature type="region of interest" description="Disordered" evidence="1">
    <location>
        <begin position="76"/>
        <end position="107"/>
    </location>
</feature>
<evidence type="ECO:0000256" key="1">
    <source>
        <dbReference type="SAM" id="MobiDB-lite"/>
    </source>
</evidence>
<feature type="compositionally biased region" description="Polar residues" evidence="1">
    <location>
        <begin position="84"/>
        <end position="97"/>
    </location>
</feature>
<reference evidence="2 3" key="1">
    <citation type="journal article" date="2008" name="PLoS Genet.">
        <title>Genomic islands in the pathogenic filamentous fungus Aspergillus fumigatus.</title>
        <authorList>
            <person name="Fedorova N.D."/>
            <person name="Khaldi N."/>
            <person name="Joardar V.S."/>
            <person name="Maiti R."/>
            <person name="Amedeo P."/>
            <person name="Anderson M.J."/>
            <person name="Crabtree J."/>
            <person name="Silva J.C."/>
            <person name="Badger J.H."/>
            <person name="Albarraq A."/>
            <person name="Angiuoli S."/>
            <person name="Bussey H."/>
            <person name="Bowyer P."/>
            <person name="Cotty P.J."/>
            <person name="Dyer P.S."/>
            <person name="Egan A."/>
            <person name="Galens K."/>
            <person name="Fraser-Liggett C.M."/>
            <person name="Haas B.J."/>
            <person name="Inman J.M."/>
            <person name="Kent R."/>
            <person name="Lemieux S."/>
            <person name="Malavazi I."/>
            <person name="Orvis J."/>
            <person name="Roemer T."/>
            <person name="Ronning C.M."/>
            <person name="Sundaram J.P."/>
            <person name="Sutton G."/>
            <person name="Turner G."/>
            <person name="Venter J.C."/>
            <person name="White O.R."/>
            <person name="Whitty B.R."/>
            <person name="Youngman P."/>
            <person name="Wolfe K.H."/>
            <person name="Goldman G.H."/>
            <person name="Wortman J.R."/>
            <person name="Jiang B."/>
            <person name="Denning D.W."/>
            <person name="Nierman W.C."/>
        </authorList>
    </citation>
    <scope>NUCLEOTIDE SEQUENCE [LARGE SCALE GENOMIC DNA]</scope>
    <source>
        <strain evidence="3">CBS 144.89 / FGSC A1163 / CEA10</strain>
    </source>
</reference>
<dbReference type="EMBL" id="DS499595">
    <property type="protein sequence ID" value="EDP54832.1"/>
    <property type="molecule type" value="Genomic_DNA"/>
</dbReference>
<evidence type="ECO:0000313" key="3">
    <source>
        <dbReference type="Proteomes" id="UP000001699"/>
    </source>
</evidence>
<evidence type="ECO:0000313" key="2">
    <source>
        <dbReference type="EMBL" id="EDP54832.1"/>
    </source>
</evidence>